<proteinExistence type="inferred from homology"/>
<dbReference type="Pfam" id="PF13365">
    <property type="entry name" value="Trypsin_2"/>
    <property type="match status" value="1"/>
</dbReference>
<dbReference type="InterPro" id="IPR009003">
    <property type="entry name" value="Peptidase_S1_PA"/>
</dbReference>
<evidence type="ECO:0000256" key="2">
    <source>
        <dbReference type="ARBA" id="ARBA00022670"/>
    </source>
</evidence>
<dbReference type="STRING" id="518766.Rmar_2684"/>
<dbReference type="Gene3D" id="2.40.10.10">
    <property type="entry name" value="Trypsin-like serine proteases"/>
    <property type="match status" value="2"/>
</dbReference>
<evidence type="ECO:0000313" key="6">
    <source>
        <dbReference type="Proteomes" id="UP000002221"/>
    </source>
</evidence>
<dbReference type="PRINTS" id="PR00834">
    <property type="entry name" value="PROTEASES2C"/>
</dbReference>
<dbReference type="OrthoDB" id="9758917at2"/>
<dbReference type="EC" id="1.3.1.74" evidence="5"/>
<feature type="domain" description="PDZ" evidence="4">
    <location>
        <begin position="277"/>
        <end position="374"/>
    </location>
</feature>
<evidence type="ECO:0000256" key="1">
    <source>
        <dbReference type="ARBA" id="ARBA00010541"/>
    </source>
</evidence>
<organism evidence="5 6">
    <name type="scientific">Rhodothermus marinus (strain ATCC 43812 / DSM 4252 / R-10)</name>
    <name type="common">Rhodothermus obamensis</name>
    <dbReference type="NCBI Taxonomy" id="518766"/>
    <lineage>
        <taxon>Bacteria</taxon>
        <taxon>Pseudomonadati</taxon>
        <taxon>Rhodothermota</taxon>
        <taxon>Rhodothermia</taxon>
        <taxon>Rhodothermales</taxon>
        <taxon>Rhodothermaceae</taxon>
        <taxon>Rhodothermus</taxon>
    </lineage>
</organism>
<dbReference type="GO" id="GO:0004252">
    <property type="term" value="F:serine-type endopeptidase activity"/>
    <property type="evidence" value="ECO:0007669"/>
    <property type="project" value="InterPro"/>
</dbReference>
<dbReference type="Gene3D" id="2.30.42.10">
    <property type="match status" value="1"/>
</dbReference>
<accession>D0MGJ3</accession>
<dbReference type="RefSeq" id="WP_012845166.1">
    <property type="nucleotide sequence ID" value="NC_013501.1"/>
</dbReference>
<keyword evidence="6" id="KW-1185">Reference proteome</keyword>
<dbReference type="AlphaFoldDB" id="D0MGJ3"/>
<dbReference type="SUPFAM" id="SSF50156">
    <property type="entry name" value="PDZ domain-like"/>
    <property type="match status" value="1"/>
</dbReference>
<keyword evidence="2" id="KW-0645">Protease</keyword>
<dbReference type="GO" id="GO:0006508">
    <property type="term" value="P:proteolysis"/>
    <property type="evidence" value="ECO:0007669"/>
    <property type="project" value="UniProtKB-KW"/>
</dbReference>
<dbReference type="InterPro" id="IPR001940">
    <property type="entry name" value="Peptidase_S1C"/>
</dbReference>
<dbReference type="InterPro" id="IPR043504">
    <property type="entry name" value="Peptidase_S1_PA_chymotrypsin"/>
</dbReference>
<dbReference type="SMART" id="SM00228">
    <property type="entry name" value="PDZ"/>
    <property type="match status" value="1"/>
</dbReference>
<evidence type="ECO:0000313" key="5">
    <source>
        <dbReference type="EMBL" id="ACY49556.1"/>
    </source>
</evidence>
<dbReference type="Pfam" id="PF13180">
    <property type="entry name" value="PDZ_2"/>
    <property type="match status" value="1"/>
</dbReference>
<dbReference type="PANTHER" id="PTHR43343:SF3">
    <property type="entry name" value="PROTEASE DO-LIKE 8, CHLOROPLASTIC"/>
    <property type="match status" value="1"/>
</dbReference>
<dbReference type="InterPro" id="IPR036034">
    <property type="entry name" value="PDZ_sf"/>
</dbReference>
<dbReference type="GO" id="GO:0032440">
    <property type="term" value="F:2-alkenal reductase [NAD(P)H] activity"/>
    <property type="evidence" value="ECO:0007669"/>
    <property type="project" value="UniProtKB-EC"/>
</dbReference>
<dbReference type="InterPro" id="IPR051201">
    <property type="entry name" value="Chloro_Bact_Ser_Proteases"/>
</dbReference>
<protein>
    <submittedName>
        <fullName evidence="5">2-alkenal reductase</fullName>
        <ecNumber evidence="5">1.3.1.74</ecNumber>
    </submittedName>
</protein>
<evidence type="ECO:0000256" key="3">
    <source>
        <dbReference type="ARBA" id="ARBA00022801"/>
    </source>
</evidence>
<dbReference type="EMBL" id="CP001807">
    <property type="protein sequence ID" value="ACY49556.1"/>
    <property type="molecule type" value="Genomic_DNA"/>
</dbReference>
<evidence type="ECO:0000259" key="4">
    <source>
        <dbReference type="PROSITE" id="PS50106"/>
    </source>
</evidence>
<keyword evidence="5" id="KW-0560">Oxidoreductase</keyword>
<dbReference type="SUPFAM" id="SSF50494">
    <property type="entry name" value="Trypsin-like serine proteases"/>
    <property type="match status" value="1"/>
</dbReference>
<comment type="similarity">
    <text evidence="1">Belongs to the peptidase S1C family.</text>
</comment>
<gene>
    <name evidence="5" type="ordered locus">Rmar_2684</name>
</gene>
<dbReference type="eggNOG" id="COG0265">
    <property type="taxonomic scope" value="Bacteria"/>
</dbReference>
<dbReference type="InterPro" id="IPR001478">
    <property type="entry name" value="PDZ"/>
</dbReference>
<dbReference type="PANTHER" id="PTHR43343">
    <property type="entry name" value="PEPTIDASE S12"/>
    <property type="match status" value="1"/>
</dbReference>
<dbReference type="HOGENOM" id="CLU_020120_1_2_10"/>
<sequence>MRRALPLLGLLLLPLIEVGCSQNAHSERPEPAAPQVVADTVDVQTQLYRSRETAITRAVREVSPAVVSINVLEVQRVLYRDPFADFFNDPIWEFFFGGPRSRIIERQIHAIGSGFVISPDGYIVTNDHVVGNATKITVSFPDGRAMDAELVGTDPVTDIALLKVNPDRPLPYLRFSRSEPIVGEWVIALGNPYGLFEAAPPTVTVGVVSAVGRNLPAQNGRLYRDMIQTDAAINQGNSGGPLVNALGEVIGMNAAIYTETGGSVGIGFAIPADKIQRIVAELKEKGYVDRSYYTGLYVRDLTPRIAQALGAPDTRGVFVTDVDPGSPADEAGLRPYDVIRSFGGTPVANSDDLRARLFDFRPGDRVQVEVLREGKRLTLEMRIGRQESSRR</sequence>
<keyword evidence="3" id="KW-0378">Hydrolase</keyword>
<dbReference type="PROSITE" id="PS50106">
    <property type="entry name" value="PDZ"/>
    <property type="match status" value="1"/>
</dbReference>
<dbReference type="KEGG" id="rmr:Rmar_2684"/>
<reference evidence="5 6" key="1">
    <citation type="journal article" date="2009" name="Stand. Genomic Sci.">
        <title>Complete genome sequence of Rhodothermus marinus type strain (R-10).</title>
        <authorList>
            <person name="Nolan M."/>
            <person name="Tindall B.J."/>
            <person name="Pomrenke H."/>
            <person name="Lapidus A."/>
            <person name="Copeland A."/>
            <person name="Glavina Del Rio T."/>
            <person name="Lucas S."/>
            <person name="Chen F."/>
            <person name="Tice H."/>
            <person name="Cheng J.F."/>
            <person name="Saunders E."/>
            <person name="Han C."/>
            <person name="Bruce D."/>
            <person name="Goodwin L."/>
            <person name="Chain P."/>
            <person name="Pitluck S."/>
            <person name="Ovchinikova G."/>
            <person name="Pati A."/>
            <person name="Ivanova N."/>
            <person name="Mavromatis K."/>
            <person name="Chen A."/>
            <person name="Palaniappan K."/>
            <person name="Land M."/>
            <person name="Hauser L."/>
            <person name="Chang Y.J."/>
            <person name="Jeffries C.D."/>
            <person name="Brettin T."/>
            <person name="Goker M."/>
            <person name="Bristow J."/>
            <person name="Eisen J.A."/>
            <person name="Markowitz V."/>
            <person name="Hugenholtz P."/>
            <person name="Kyrpides N.C."/>
            <person name="Klenk H.P."/>
            <person name="Detter J.C."/>
        </authorList>
    </citation>
    <scope>NUCLEOTIDE SEQUENCE [LARGE SCALE GENOMIC DNA]</scope>
    <source>
        <strain evidence="6">ATCC 43812 / DSM 4252 / R-10</strain>
    </source>
</reference>
<dbReference type="Proteomes" id="UP000002221">
    <property type="component" value="Chromosome"/>
</dbReference>
<name>D0MGJ3_RHOM4</name>